<proteinExistence type="predicted"/>
<gene>
    <name evidence="1" type="ORF">UFOVP536_53</name>
</gene>
<sequence>MTHLTPHAKQALDVLAMKHIAYITALEVTREELRQELETRVSGFRLERDIALRIADEAGVPRTKLGKTIGTTNYKTVQDILALTEDAVHVEQDPEALSNSRWIVYAVGEGLFNLSINNMGIGSLTGSATVRVDGDDLVFVSGDEFVIPQIYRNGVHDAVMQHISTNLG</sequence>
<organism evidence="1">
    <name type="scientific">uncultured Caudovirales phage</name>
    <dbReference type="NCBI Taxonomy" id="2100421"/>
    <lineage>
        <taxon>Viruses</taxon>
        <taxon>Duplodnaviria</taxon>
        <taxon>Heunggongvirae</taxon>
        <taxon>Uroviricota</taxon>
        <taxon>Caudoviricetes</taxon>
        <taxon>Peduoviridae</taxon>
        <taxon>Maltschvirus</taxon>
        <taxon>Maltschvirus maltsch</taxon>
    </lineage>
</organism>
<protein>
    <submittedName>
        <fullName evidence="1">Uncharacterized protein</fullName>
    </submittedName>
</protein>
<evidence type="ECO:0000313" key="1">
    <source>
        <dbReference type="EMBL" id="CAB4149200.1"/>
    </source>
</evidence>
<reference evidence="1" key="1">
    <citation type="submission" date="2020-04" db="EMBL/GenBank/DDBJ databases">
        <authorList>
            <person name="Chiriac C."/>
            <person name="Salcher M."/>
            <person name="Ghai R."/>
            <person name="Kavagutti S V."/>
        </authorList>
    </citation>
    <scope>NUCLEOTIDE SEQUENCE</scope>
</reference>
<name>A0A6J5MW96_9CAUD</name>
<accession>A0A6J5MW96</accession>
<dbReference type="EMBL" id="LR796499">
    <property type="protein sequence ID" value="CAB4149200.1"/>
    <property type="molecule type" value="Genomic_DNA"/>
</dbReference>